<keyword evidence="1" id="KW-0677">Repeat</keyword>
<dbReference type="PROSITE" id="PS50005">
    <property type="entry name" value="TPR"/>
    <property type="match status" value="2"/>
</dbReference>
<dbReference type="SUPFAM" id="SSF48452">
    <property type="entry name" value="TPR-like"/>
    <property type="match status" value="3"/>
</dbReference>
<keyword evidence="4" id="KW-0732">Signal</keyword>
<dbReference type="PANTHER" id="PTHR45586:SF14">
    <property type="entry name" value="TETRATRICOPEPTIDE TPR_2 REPEAT PROTEIN"/>
    <property type="match status" value="1"/>
</dbReference>
<sequence length="1003" mass="113420">MNKKKVIASSLGAFLILPSLSQNIVNYSQIRTEKEQVLLLNDIYSSKAHYKNAPYNLTLDYLPSAHQLYDRAEGYYRVGHRLAENTLDYFIKEYPTDSRKSITTLHRSALYMHKGDFNRARYYLEKLDETALSALEKTEWQVRLAYALLKTNRKEGNIADLFAQASSTDNHWGRVASFYVGSELIAQGNLKEAQRIYQTLLSYPDLEAEARIGLAAIDYFNGNYEQTVATIASVERKAPQMAFHSSLLQIAGNAFYRLGDAPNTIRYFERLVSLNPGHLSSEDWLLLGAAYIENGDLESSISPLLKASVGKDFASEVANLYLGRARRDLGRYTESVTSYELASAQGVTPSIREAAMYEMALVMRSSGQSNFGQDVRIAEQFLALFPKSQHVKTMERFLTEFYLSNSNYTTSLASIERVKSSSTAIREARQYVLNHLSLETLKKGDIAEAKRLVQRAQDDPISKLYKSESLLIEAEIAFAEGRYDAAVPPLKELAQSYVQYQPTNRHEVQYRLGYAFFNSARLDEAAQHFNSYLKSDDKDPLRKSDASARWADCRYAKNALDDALSGYQQAVQLAPQQSSYALFRSAEIYGLRKNYARQIETLDRLVQLFPDNAVVSKALLEKGRALLFSGNTSGAEKTLGLAFKQFGNSEAGRSAQLQLALLYYNTQRPDSALEAYATLMQKYPRSAEASTAFSNLKSMCIEMGRMDYIDRVISSTKGAFSLSDNETRELQFQTAEGEYRRNPERAQRALEEFVSRYHNGADVLKAQKYLADIAYQKGDEEKAYSLYSQVAQAQKELSESLLISSLNRLGLLQKKRAEYNNAHRTYIKMYEIATEQSMRLTAAEEATHMALLGGMYKEGADLSTHALKTFSGESTEKLRLYRAHCYNALNKEEVAREEYKNLSKNTDKEVGAEALVSYAKMLSKSATQRKEAKKLLNQFIEKGTPHEYWLASGIILLSDIYRLDGDAITANQYLESLRSNYPNQKDNIHEEVNKRLSTSTHDN</sequence>
<accession>A0A1T4P191</accession>
<organism evidence="5 6">
    <name type="scientific">Porphyromonas circumdentaria</name>
    <dbReference type="NCBI Taxonomy" id="29524"/>
    <lineage>
        <taxon>Bacteria</taxon>
        <taxon>Pseudomonadati</taxon>
        <taxon>Bacteroidota</taxon>
        <taxon>Bacteroidia</taxon>
        <taxon>Bacteroidales</taxon>
        <taxon>Porphyromonadaceae</taxon>
        <taxon>Porphyromonas</taxon>
    </lineage>
</organism>
<feature type="chain" id="PRO_5012933564" evidence="4">
    <location>
        <begin position="22"/>
        <end position="1003"/>
    </location>
</feature>
<evidence type="ECO:0000313" key="6">
    <source>
        <dbReference type="Proteomes" id="UP000190121"/>
    </source>
</evidence>
<dbReference type="OrthoDB" id="9814448at2"/>
<feature type="repeat" description="TPR" evidence="3">
    <location>
        <begin position="506"/>
        <end position="539"/>
    </location>
</feature>
<keyword evidence="6" id="KW-1185">Reference proteome</keyword>
<dbReference type="STRING" id="29524.SAMN02745171_01310"/>
<evidence type="ECO:0000256" key="2">
    <source>
        <dbReference type="ARBA" id="ARBA00022803"/>
    </source>
</evidence>
<dbReference type="AlphaFoldDB" id="A0A1T4P191"/>
<gene>
    <name evidence="5" type="ORF">SAMN02745171_01310</name>
</gene>
<dbReference type="Pfam" id="PF13432">
    <property type="entry name" value="TPR_16"/>
    <property type="match status" value="2"/>
</dbReference>
<dbReference type="Proteomes" id="UP000190121">
    <property type="component" value="Unassembled WGS sequence"/>
</dbReference>
<dbReference type="InterPro" id="IPR051012">
    <property type="entry name" value="CellSynth/LPSAsmb/PSIAsmb"/>
</dbReference>
<dbReference type="RefSeq" id="WP_078737210.1">
    <property type="nucleotide sequence ID" value="NZ_FUXE01000013.1"/>
</dbReference>
<evidence type="ECO:0000256" key="4">
    <source>
        <dbReference type="SAM" id="SignalP"/>
    </source>
</evidence>
<dbReference type="Pfam" id="PF13174">
    <property type="entry name" value="TPR_6"/>
    <property type="match status" value="2"/>
</dbReference>
<evidence type="ECO:0000256" key="3">
    <source>
        <dbReference type="PROSITE-ProRule" id="PRU00339"/>
    </source>
</evidence>
<evidence type="ECO:0000256" key="1">
    <source>
        <dbReference type="ARBA" id="ARBA00022737"/>
    </source>
</evidence>
<dbReference type="InterPro" id="IPR011990">
    <property type="entry name" value="TPR-like_helical_dom_sf"/>
</dbReference>
<dbReference type="EMBL" id="FUXE01000013">
    <property type="protein sequence ID" value="SJZ85380.1"/>
    <property type="molecule type" value="Genomic_DNA"/>
</dbReference>
<evidence type="ECO:0000313" key="5">
    <source>
        <dbReference type="EMBL" id="SJZ85380.1"/>
    </source>
</evidence>
<keyword evidence="2 3" id="KW-0802">TPR repeat</keyword>
<dbReference type="Gene3D" id="1.25.40.10">
    <property type="entry name" value="Tetratricopeptide repeat domain"/>
    <property type="match status" value="4"/>
</dbReference>
<protein>
    <submittedName>
        <fullName evidence="5">Tetratricopeptide repeat-containing protein</fullName>
    </submittedName>
</protein>
<proteinExistence type="predicted"/>
<feature type="repeat" description="TPR" evidence="3">
    <location>
        <begin position="245"/>
        <end position="278"/>
    </location>
</feature>
<name>A0A1T4P191_9PORP</name>
<dbReference type="InterPro" id="IPR019734">
    <property type="entry name" value="TPR_rpt"/>
</dbReference>
<dbReference type="PANTHER" id="PTHR45586">
    <property type="entry name" value="TPR REPEAT-CONTAINING PROTEIN PA4667"/>
    <property type="match status" value="1"/>
</dbReference>
<reference evidence="6" key="1">
    <citation type="submission" date="2017-02" db="EMBL/GenBank/DDBJ databases">
        <authorList>
            <person name="Varghese N."/>
            <person name="Submissions S."/>
        </authorList>
    </citation>
    <scope>NUCLEOTIDE SEQUENCE [LARGE SCALE GENOMIC DNA]</scope>
    <source>
        <strain evidence="6">ATCC 51356</strain>
    </source>
</reference>
<dbReference type="SMART" id="SM00028">
    <property type="entry name" value="TPR"/>
    <property type="match status" value="9"/>
</dbReference>
<feature type="signal peptide" evidence="4">
    <location>
        <begin position="1"/>
        <end position="21"/>
    </location>
</feature>